<comment type="similarity">
    <text evidence="1">Belongs to the leucine-binding protein family.</text>
</comment>
<dbReference type="InParanoid" id="A0A1Y5TCM1"/>
<evidence type="ECO:0000256" key="1">
    <source>
        <dbReference type="ARBA" id="ARBA00010062"/>
    </source>
</evidence>
<dbReference type="PANTHER" id="PTHR47628">
    <property type="match status" value="1"/>
</dbReference>
<organism evidence="5 6">
    <name type="scientific">Oceanibacterium hippocampi</name>
    <dbReference type="NCBI Taxonomy" id="745714"/>
    <lineage>
        <taxon>Bacteria</taxon>
        <taxon>Pseudomonadati</taxon>
        <taxon>Pseudomonadota</taxon>
        <taxon>Alphaproteobacteria</taxon>
        <taxon>Sneathiellales</taxon>
        <taxon>Sneathiellaceae</taxon>
        <taxon>Oceanibacterium</taxon>
    </lineage>
</organism>
<dbReference type="Proteomes" id="UP000193200">
    <property type="component" value="Unassembled WGS sequence"/>
</dbReference>
<dbReference type="SUPFAM" id="SSF53822">
    <property type="entry name" value="Periplasmic binding protein-like I"/>
    <property type="match status" value="1"/>
</dbReference>
<evidence type="ECO:0000259" key="4">
    <source>
        <dbReference type="Pfam" id="PF13458"/>
    </source>
</evidence>
<proteinExistence type="inferred from homology"/>
<sequence length="385" mass="42258">MGFTEGDDPHIADSRPGWQESRLRQARPRSRGDDWIGQEDRYRIGLFVPMSGAAGLWGASCVASAQLAAHEINARGGIAAREVEFVLVDASDETGLAVEHGANDLIEDNAISAIVGMHLSSVRQRLNKIVGARVPYVYTPLYEGNERTPGVFAIGETPEDQLRPAIRHLSATRKVRRWALIGNDYVWPRASNAFARDYIDENDGEVVFECYVPFGFPEIERLVEHVATCGADAVLISLIGQDAVEFNRLFGAAGLDRRAIRLSAAIEESGLLAMGAENTKRLFAVSSYFGGLRTDRNIAFKERYFACHGEYAPVLNALGQSLYEGVNFLAAAVAQAGPGMALAPNQPLEYVSARQGRYWDNQKKALPIYLARADGHLFATPERIF</sequence>
<feature type="domain" description="Leucine-binding protein" evidence="4">
    <location>
        <begin position="42"/>
        <end position="338"/>
    </location>
</feature>
<protein>
    <submittedName>
        <fullName evidence="5">Aliphatic amidase expression-regulating protein</fullName>
    </submittedName>
</protein>
<accession>A0A1Y5TCM1</accession>
<gene>
    <name evidence="5" type="primary">amiC_4</name>
    <name evidence="5" type="ORF">OCH7691_02692</name>
</gene>
<feature type="region of interest" description="Disordered" evidence="3">
    <location>
        <begin position="1"/>
        <end position="34"/>
    </location>
</feature>
<dbReference type="EMBL" id="FWFR01000002">
    <property type="protein sequence ID" value="SLN60928.1"/>
    <property type="molecule type" value="Genomic_DNA"/>
</dbReference>
<evidence type="ECO:0000313" key="5">
    <source>
        <dbReference type="EMBL" id="SLN60928.1"/>
    </source>
</evidence>
<name>A0A1Y5TCM1_9PROT</name>
<evidence type="ECO:0000256" key="2">
    <source>
        <dbReference type="ARBA" id="ARBA00022729"/>
    </source>
</evidence>
<dbReference type="PANTHER" id="PTHR47628:SF1">
    <property type="entry name" value="ALIPHATIC AMIDASE EXPRESSION-REGULATING PROTEIN"/>
    <property type="match status" value="1"/>
</dbReference>
<evidence type="ECO:0000256" key="3">
    <source>
        <dbReference type="SAM" id="MobiDB-lite"/>
    </source>
</evidence>
<dbReference type="RefSeq" id="WP_085884016.1">
    <property type="nucleotide sequence ID" value="NZ_FWFR01000002.1"/>
</dbReference>
<keyword evidence="2" id="KW-0732">Signal</keyword>
<evidence type="ECO:0000313" key="6">
    <source>
        <dbReference type="Proteomes" id="UP000193200"/>
    </source>
</evidence>
<dbReference type="OrthoDB" id="9803275at2"/>
<dbReference type="Pfam" id="PF13458">
    <property type="entry name" value="Peripla_BP_6"/>
    <property type="match status" value="1"/>
</dbReference>
<dbReference type="InterPro" id="IPR028082">
    <property type="entry name" value="Peripla_BP_I"/>
</dbReference>
<keyword evidence="6" id="KW-1185">Reference proteome</keyword>
<dbReference type="CDD" id="cd06358">
    <property type="entry name" value="PBP1_NHase"/>
    <property type="match status" value="1"/>
</dbReference>
<dbReference type="AlphaFoldDB" id="A0A1Y5TCM1"/>
<reference evidence="5 6" key="1">
    <citation type="submission" date="2017-03" db="EMBL/GenBank/DDBJ databases">
        <authorList>
            <person name="Afonso C.L."/>
            <person name="Miller P.J."/>
            <person name="Scott M.A."/>
            <person name="Spackman E."/>
            <person name="Goraichik I."/>
            <person name="Dimitrov K.M."/>
            <person name="Suarez D.L."/>
            <person name="Swayne D.E."/>
        </authorList>
    </citation>
    <scope>NUCLEOTIDE SEQUENCE [LARGE SCALE GENOMIC DNA]</scope>
    <source>
        <strain evidence="5 6">CECT 7691</strain>
    </source>
</reference>
<dbReference type="Gene3D" id="3.40.50.2300">
    <property type="match status" value="2"/>
</dbReference>
<dbReference type="InterPro" id="IPR028081">
    <property type="entry name" value="Leu-bd"/>
</dbReference>